<comment type="subcellular location">
    <subcellularLocation>
        <location evidence="1">Nucleus</location>
    </subcellularLocation>
</comment>
<evidence type="ECO:0000256" key="4">
    <source>
        <dbReference type="ARBA" id="ARBA00022771"/>
    </source>
</evidence>
<evidence type="ECO:0000256" key="1">
    <source>
        <dbReference type="ARBA" id="ARBA00004123"/>
    </source>
</evidence>
<comment type="caution">
    <text evidence="8">The sequence shown here is derived from an EMBL/GenBank/DDBJ whole genome shotgun (WGS) entry which is preliminary data.</text>
</comment>
<reference evidence="8 9" key="1">
    <citation type="submission" date="2024-01" db="EMBL/GenBank/DDBJ databases">
        <authorList>
            <person name="Allen C."/>
            <person name="Tagirdzhanova G."/>
        </authorList>
    </citation>
    <scope>NUCLEOTIDE SEQUENCE [LARGE SCALE GENOMIC DNA]</scope>
</reference>
<evidence type="ECO:0000256" key="3">
    <source>
        <dbReference type="ARBA" id="ARBA00022737"/>
    </source>
</evidence>
<evidence type="ECO:0000313" key="8">
    <source>
        <dbReference type="EMBL" id="CAK7210950.1"/>
    </source>
</evidence>
<name>A0ABP0AUQ7_9PEZI</name>
<evidence type="ECO:0000256" key="7">
    <source>
        <dbReference type="SAM" id="MobiDB-lite"/>
    </source>
</evidence>
<keyword evidence="2" id="KW-0479">Metal-binding</keyword>
<sequence length="581" mass="62167">MDDDQVFQCYECADGVQIFATEEALITHKWDMIRTSKRKSHMCCHVCKLDHRTFEGLVRHYQLNHPVKQKLNCPGCKATFSRLYQLMHHLDSDACPHILASRVAENRILQVQATNLVAAAAATAAIEGGTENDLLGGVPSENTAGATGQVPTGMAAIDALRSAQLGIFDSSGVTLGDFGRFVGIDPQTAAEAVGYETAAAAAAGVGGAGWGLSVGLGGANLLGQGFRGDEVGPEGQQKVPHSSNAAVKNLMLQRQRQMGVGGIIDTARQDKGKGKEVVDKGKGKAVENQNKGGVGHSNSNGTATEVDAERKASTDAVAMARAVRDFRHGDSKAPDLLTDDLAAVNQRFQGLNVWAGQEMLEAEPTQQEGSVSGGVSLRDRSASASTTGLGHGLSSVFHAKKPGVVGQPAVEGMGRGSFTTLQQGAASQYLQMAPLLTIDHPEHPRFNIFRYKNKINGRFNCPHDICLRAGKNFKTAGSLIGHLRNEDVHSTLRVQCPSCFRFFTSVNALTQHCESQSSRCQFRESDDYLPFLNILTAGVAEVQGRNVDMTLAYNVQPTAAPALLQDEIYQGDNAEQSKVIW</sequence>
<evidence type="ECO:0008006" key="10">
    <source>
        <dbReference type="Google" id="ProtNLM"/>
    </source>
</evidence>
<protein>
    <recommendedName>
        <fullName evidence="10">C2H2-type domain-containing protein</fullName>
    </recommendedName>
</protein>
<keyword evidence="5" id="KW-0862">Zinc</keyword>
<feature type="region of interest" description="Disordered" evidence="7">
    <location>
        <begin position="363"/>
        <end position="384"/>
    </location>
</feature>
<proteinExistence type="predicted"/>
<keyword evidence="4" id="KW-0863">Zinc-finger</keyword>
<feature type="region of interest" description="Disordered" evidence="7">
    <location>
        <begin position="285"/>
        <end position="309"/>
    </location>
</feature>
<evidence type="ECO:0000256" key="5">
    <source>
        <dbReference type="ARBA" id="ARBA00022833"/>
    </source>
</evidence>
<feature type="compositionally biased region" description="Polar residues" evidence="7">
    <location>
        <begin position="287"/>
        <end position="303"/>
    </location>
</feature>
<keyword evidence="9" id="KW-1185">Reference proteome</keyword>
<dbReference type="PANTHER" id="PTHR24406">
    <property type="entry name" value="TRANSCRIPTIONAL REPRESSOR CTCFL-RELATED"/>
    <property type="match status" value="1"/>
</dbReference>
<gene>
    <name evidence="8" type="ORF">SBRCBS47491_000952</name>
</gene>
<evidence type="ECO:0000256" key="6">
    <source>
        <dbReference type="ARBA" id="ARBA00023242"/>
    </source>
</evidence>
<organism evidence="8 9">
    <name type="scientific">Sporothrix bragantina</name>
    <dbReference type="NCBI Taxonomy" id="671064"/>
    <lineage>
        <taxon>Eukaryota</taxon>
        <taxon>Fungi</taxon>
        <taxon>Dikarya</taxon>
        <taxon>Ascomycota</taxon>
        <taxon>Pezizomycotina</taxon>
        <taxon>Sordariomycetes</taxon>
        <taxon>Sordariomycetidae</taxon>
        <taxon>Ophiostomatales</taxon>
        <taxon>Ophiostomataceae</taxon>
        <taxon>Sporothrix</taxon>
    </lineage>
</organism>
<accession>A0ABP0AUQ7</accession>
<keyword evidence="3" id="KW-0677">Repeat</keyword>
<dbReference type="Proteomes" id="UP001642406">
    <property type="component" value="Unassembled WGS sequence"/>
</dbReference>
<keyword evidence="6" id="KW-0539">Nucleus</keyword>
<dbReference type="InterPro" id="IPR050888">
    <property type="entry name" value="ZnF_C2H2-type_TF"/>
</dbReference>
<dbReference type="EMBL" id="CAWUHC010000005">
    <property type="protein sequence ID" value="CAK7210950.1"/>
    <property type="molecule type" value="Genomic_DNA"/>
</dbReference>
<evidence type="ECO:0000256" key="2">
    <source>
        <dbReference type="ARBA" id="ARBA00022723"/>
    </source>
</evidence>
<evidence type="ECO:0000313" key="9">
    <source>
        <dbReference type="Proteomes" id="UP001642406"/>
    </source>
</evidence>